<protein>
    <recommendedName>
        <fullName evidence="2">HTH merR-type domain-containing protein</fullName>
    </recommendedName>
</protein>
<dbReference type="PANTHER" id="PTHR30204">
    <property type="entry name" value="REDOX-CYCLING DRUG-SENSING TRANSCRIPTIONAL ACTIVATOR SOXR"/>
    <property type="match status" value="1"/>
</dbReference>
<dbReference type="SUPFAM" id="SSF46955">
    <property type="entry name" value="Putative DNA-binding domain"/>
    <property type="match status" value="1"/>
</dbReference>
<dbReference type="PROSITE" id="PS50937">
    <property type="entry name" value="HTH_MERR_2"/>
    <property type="match status" value="1"/>
</dbReference>
<organism evidence="3">
    <name type="scientific">bioreactor metagenome</name>
    <dbReference type="NCBI Taxonomy" id="1076179"/>
    <lineage>
        <taxon>unclassified sequences</taxon>
        <taxon>metagenomes</taxon>
        <taxon>ecological metagenomes</taxon>
    </lineage>
</organism>
<comment type="caution">
    <text evidence="3">The sequence shown here is derived from an EMBL/GenBank/DDBJ whole genome shotgun (WGS) entry which is preliminary data.</text>
</comment>
<dbReference type="Gene3D" id="1.10.1660.10">
    <property type="match status" value="1"/>
</dbReference>
<dbReference type="SMART" id="SM00871">
    <property type="entry name" value="AraC_E_bind"/>
    <property type="match status" value="1"/>
</dbReference>
<evidence type="ECO:0000256" key="1">
    <source>
        <dbReference type="ARBA" id="ARBA00023125"/>
    </source>
</evidence>
<dbReference type="PROSITE" id="PS00552">
    <property type="entry name" value="HTH_MERR_1"/>
    <property type="match status" value="1"/>
</dbReference>
<dbReference type="PANTHER" id="PTHR30204:SF97">
    <property type="entry name" value="MERR FAMILY REGULATORY PROTEIN"/>
    <property type="match status" value="1"/>
</dbReference>
<dbReference type="AlphaFoldDB" id="A0A644XBD1"/>
<dbReference type="GO" id="GO:0003677">
    <property type="term" value="F:DNA binding"/>
    <property type="evidence" value="ECO:0007669"/>
    <property type="project" value="UniProtKB-KW"/>
</dbReference>
<reference evidence="3" key="1">
    <citation type="submission" date="2019-08" db="EMBL/GenBank/DDBJ databases">
        <authorList>
            <person name="Kucharzyk K."/>
            <person name="Murdoch R.W."/>
            <person name="Higgins S."/>
            <person name="Loffler F."/>
        </authorList>
    </citation>
    <scope>NUCLEOTIDE SEQUENCE</scope>
</reference>
<accession>A0A644XBD1</accession>
<dbReference type="Pfam" id="PF06445">
    <property type="entry name" value="GyrI-like"/>
    <property type="match status" value="1"/>
</dbReference>
<name>A0A644XBD1_9ZZZZ</name>
<dbReference type="SUPFAM" id="SSF55136">
    <property type="entry name" value="Probable bacterial effector-binding domain"/>
    <property type="match status" value="1"/>
</dbReference>
<sequence length="267" mass="30636">MFSTQLDGDFMLTIGEFSQISRVSAKTLRYYDQIGLLKPGYVSRESGYRYYEVSQLRDMLLISRLKQYQFSLPEIAAVLAKKDSGYLSALILAKKTELSSQIFDQQRILLQMEQDIEKIERCENIMQSNYLIKTIEFQPKNIFSLRQKMSLLDFGKVFGELCGRMEKRRIKPAGQFLSVYHDEEFNHECTDIEVGVIVAEGSGENIRRLAPGLCCFATHIGPYDDFTPCYTALAEWIEREGYTISGPPIELYVKGCEDDVQPAEYVT</sequence>
<dbReference type="InterPro" id="IPR029442">
    <property type="entry name" value="GyrI-like"/>
</dbReference>
<dbReference type="Gene3D" id="3.20.80.10">
    <property type="entry name" value="Regulatory factor, effector binding domain"/>
    <property type="match status" value="1"/>
</dbReference>
<dbReference type="Pfam" id="PF13411">
    <property type="entry name" value="MerR_1"/>
    <property type="match status" value="1"/>
</dbReference>
<dbReference type="InterPro" id="IPR010499">
    <property type="entry name" value="AraC_E-bd"/>
</dbReference>
<proteinExistence type="predicted"/>
<dbReference type="InterPro" id="IPR011256">
    <property type="entry name" value="Reg_factor_effector_dom_sf"/>
</dbReference>
<dbReference type="SMART" id="SM00422">
    <property type="entry name" value="HTH_MERR"/>
    <property type="match status" value="1"/>
</dbReference>
<keyword evidence="1" id="KW-0238">DNA-binding</keyword>
<dbReference type="CDD" id="cd01107">
    <property type="entry name" value="HTH_BmrR"/>
    <property type="match status" value="1"/>
</dbReference>
<dbReference type="EMBL" id="VSSQ01002118">
    <property type="protein sequence ID" value="MPM13429.1"/>
    <property type="molecule type" value="Genomic_DNA"/>
</dbReference>
<dbReference type="GO" id="GO:0003700">
    <property type="term" value="F:DNA-binding transcription factor activity"/>
    <property type="evidence" value="ECO:0007669"/>
    <property type="project" value="InterPro"/>
</dbReference>
<gene>
    <name evidence="3" type="ORF">SDC9_59786</name>
</gene>
<dbReference type="InterPro" id="IPR047057">
    <property type="entry name" value="MerR_fam"/>
</dbReference>
<dbReference type="InterPro" id="IPR009061">
    <property type="entry name" value="DNA-bd_dom_put_sf"/>
</dbReference>
<dbReference type="InterPro" id="IPR000551">
    <property type="entry name" value="MerR-type_HTH_dom"/>
</dbReference>
<evidence type="ECO:0000313" key="3">
    <source>
        <dbReference type="EMBL" id="MPM13429.1"/>
    </source>
</evidence>
<feature type="domain" description="HTH merR-type" evidence="2">
    <location>
        <begin position="11"/>
        <end position="81"/>
    </location>
</feature>
<evidence type="ECO:0000259" key="2">
    <source>
        <dbReference type="PROSITE" id="PS50937"/>
    </source>
</evidence>